<evidence type="ECO:0000256" key="8">
    <source>
        <dbReference type="ARBA" id="ARBA00023125"/>
    </source>
</evidence>
<dbReference type="SUPFAM" id="SSF55550">
    <property type="entry name" value="SH2 domain"/>
    <property type="match status" value="1"/>
</dbReference>
<dbReference type="Pfam" id="PF02865">
    <property type="entry name" value="STAT_int"/>
    <property type="match status" value="1"/>
</dbReference>
<evidence type="ECO:0000313" key="17">
    <source>
        <dbReference type="Proteomes" id="UP000829720"/>
    </source>
</evidence>
<dbReference type="Proteomes" id="UP000829720">
    <property type="component" value="Unassembled WGS sequence"/>
</dbReference>
<dbReference type="FunFam" id="2.60.40.630:FF:000004">
    <property type="entry name" value="Signal transducer and activator of transcription"/>
    <property type="match status" value="1"/>
</dbReference>
<keyword evidence="7 13" id="KW-0805">Transcription regulation</keyword>
<evidence type="ECO:0000256" key="1">
    <source>
        <dbReference type="ARBA" id="ARBA00004123"/>
    </source>
</evidence>
<dbReference type="GO" id="GO:0003677">
    <property type="term" value="F:DNA binding"/>
    <property type="evidence" value="ECO:0007669"/>
    <property type="project" value="UniProtKB-KW"/>
</dbReference>
<dbReference type="InterPro" id="IPR008967">
    <property type="entry name" value="p53-like_TF_DNA-bd_sf"/>
</dbReference>
<protein>
    <recommendedName>
        <fullName evidence="13">Signal transducer and activator of transcription</fullName>
    </recommendedName>
</protein>
<dbReference type="InterPro" id="IPR013799">
    <property type="entry name" value="STAT_TF_prot_interaction"/>
</dbReference>
<dbReference type="PANTHER" id="PTHR11801">
    <property type="entry name" value="SIGNAL TRANSDUCER AND ACTIVATOR OF TRANSCRIPTION"/>
    <property type="match status" value="1"/>
</dbReference>
<dbReference type="InterPro" id="IPR001217">
    <property type="entry name" value="STAT"/>
</dbReference>
<dbReference type="GO" id="GO:0003700">
    <property type="term" value="F:DNA-binding transcription factor activity"/>
    <property type="evidence" value="ECO:0007669"/>
    <property type="project" value="InterPro"/>
</dbReference>
<keyword evidence="11 13" id="KW-0539">Nucleus</keyword>
<dbReference type="InterPro" id="IPR036535">
    <property type="entry name" value="STAT_N_sf"/>
</dbReference>
<dbReference type="Pfam" id="PF02864">
    <property type="entry name" value="STAT_bind"/>
    <property type="match status" value="1"/>
</dbReference>
<dbReference type="SUPFAM" id="SSF47655">
    <property type="entry name" value="STAT"/>
    <property type="match status" value="1"/>
</dbReference>
<dbReference type="GO" id="GO:0005634">
    <property type="term" value="C:nucleus"/>
    <property type="evidence" value="ECO:0007669"/>
    <property type="project" value="UniProtKB-SubCell"/>
</dbReference>
<dbReference type="InterPro" id="IPR048988">
    <property type="entry name" value="STAT_linker"/>
</dbReference>
<dbReference type="FunFam" id="3.30.505.10:FF:000003">
    <property type="entry name" value="Signal transducer and activator of transcription"/>
    <property type="match status" value="1"/>
</dbReference>
<organism evidence="16 17">
    <name type="scientific">Albula goreensis</name>
    <dbReference type="NCBI Taxonomy" id="1534307"/>
    <lineage>
        <taxon>Eukaryota</taxon>
        <taxon>Metazoa</taxon>
        <taxon>Chordata</taxon>
        <taxon>Craniata</taxon>
        <taxon>Vertebrata</taxon>
        <taxon>Euteleostomi</taxon>
        <taxon>Actinopterygii</taxon>
        <taxon>Neopterygii</taxon>
        <taxon>Teleostei</taxon>
        <taxon>Albuliformes</taxon>
        <taxon>Albulidae</taxon>
        <taxon>Albula</taxon>
    </lineage>
</organism>
<keyword evidence="9 13" id="KW-0010">Activator</keyword>
<comment type="similarity">
    <text evidence="3 13">Belongs to the transcription factor STAT family.</text>
</comment>
<dbReference type="InterPro" id="IPR013801">
    <property type="entry name" value="STAT_TF_DNA-bd"/>
</dbReference>
<keyword evidence="5 13" id="KW-0597">Phosphoprotein</keyword>
<keyword evidence="14" id="KW-0175">Coiled coil</keyword>
<evidence type="ECO:0000256" key="10">
    <source>
        <dbReference type="ARBA" id="ARBA00023163"/>
    </source>
</evidence>
<evidence type="ECO:0000256" key="11">
    <source>
        <dbReference type="ARBA" id="ARBA00023242"/>
    </source>
</evidence>
<dbReference type="Pfam" id="PF21354">
    <property type="entry name" value="STAT_linker"/>
    <property type="match status" value="1"/>
</dbReference>
<dbReference type="AlphaFoldDB" id="A0A8T3D0K0"/>
<dbReference type="SMART" id="SM00964">
    <property type="entry name" value="STAT_int"/>
    <property type="match status" value="1"/>
</dbReference>
<dbReference type="Gene3D" id="3.30.505.10">
    <property type="entry name" value="SH2 domain"/>
    <property type="match status" value="1"/>
</dbReference>
<dbReference type="GO" id="GO:0005737">
    <property type="term" value="C:cytoplasm"/>
    <property type="evidence" value="ECO:0007669"/>
    <property type="project" value="UniProtKB-SubCell"/>
</dbReference>
<evidence type="ECO:0000256" key="14">
    <source>
        <dbReference type="SAM" id="Coils"/>
    </source>
</evidence>
<dbReference type="EMBL" id="JAERUA010000014">
    <property type="protein sequence ID" value="KAI1891163.1"/>
    <property type="molecule type" value="Genomic_DNA"/>
</dbReference>
<dbReference type="InterPro" id="IPR000980">
    <property type="entry name" value="SH2"/>
</dbReference>
<keyword evidence="4 13" id="KW-0963">Cytoplasm</keyword>
<dbReference type="InterPro" id="IPR013800">
    <property type="entry name" value="STAT_TF_alpha"/>
</dbReference>
<dbReference type="Gene3D" id="1.10.238.10">
    <property type="entry name" value="EF-hand"/>
    <property type="match status" value="1"/>
</dbReference>
<gene>
    <name evidence="16" type="ORF">AGOR_G00162110</name>
</gene>
<dbReference type="Gene3D" id="1.20.1050.20">
    <property type="entry name" value="STAT transcription factor, all-alpha domain"/>
    <property type="match status" value="1"/>
</dbReference>
<keyword evidence="10 13" id="KW-0804">Transcription</keyword>
<keyword evidence="6 12" id="KW-0727">SH2 domain</keyword>
<dbReference type="InterPro" id="IPR015988">
    <property type="entry name" value="STAT_TF_CC"/>
</dbReference>
<dbReference type="Pfam" id="PF00017">
    <property type="entry name" value="SH2"/>
    <property type="match status" value="1"/>
</dbReference>
<dbReference type="FunFam" id="1.20.1050.20:FF:000001">
    <property type="entry name" value="Signal transducer and activator of transcription"/>
    <property type="match status" value="1"/>
</dbReference>
<evidence type="ECO:0000256" key="5">
    <source>
        <dbReference type="ARBA" id="ARBA00022553"/>
    </source>
</evidence>
<reference evidence="16" key="1">
    <citation type="submission" date="2021-01" db="EMBL/GenBank/DDBJ databases">
        <authorList>
            <person name="Zahm M."/>
            <person name="Roques C."/>
            <person name="Cabau C."/>
            <person name="Klopp C."/>
            <person name="Donnadieu C."/>
            <person name="Jouanno E."/>
            <person name="Lampietro C."/>
            <person name="Louis A."/>
            <person name="Herpin A."/>
            <person name="Echchiki A."/>
            <person name="Berthelot C."/>
            <person name="Parey E."/>
            <person name="Roest-Crollius H."/>
            <person name="Braasch I."/>
            <person name="Postlethwait J."/>
            <person name="Bobe J."/>
            <person name="Montfort J."/>
            <person name="Bouchez O."/>
            <person name="Begum T."/>
            <person name="Mejri S."/>
            <person name="Adams A."/>
            <person name="Chen W.-J."/>
            <person name="Guiguen Y."/>
        </authorList>
    </citation>
    <scope>NUCLEOTIDE SEQUENCE</scope>
    <source>
        <tissue evidence="16">Blood</tissue>
    </source>
</reference>
<sequence>MAQWEKLQQLDNLHLQRVDELYSHEEFPMDVRHYLAPWIESQDWHKAAQDQSAASILFQSLLENLDTQHSRFVQEGECFLKQRNIRRFKQSFQKYQEQPWILAGIVWWFLTKEQEILEAAQLAEQVQMLQVQQSPVDSDSQRNLQGRITELKRKVQDMEHNFKCLEEQQDEFDFKYKTRSMEGNVSKEESLQQTKILQYLLNRLDTSRKALLNEMSVLLDADEELITVLVRDELAEWQRRQQKACIGAPEDTSLNKLEGWFTMVADCLFHLRKFLRKIDELHGKVTYDHDPFKTQKPVLQRRVDSLLTALLKSSFVVETQPSMPQGKGPMVLRTNVQFSVKTRLLVKFTELNHAMKVTVSIDREAPQVKGYRRFNVLGNSSKFMNMTESASGGMVADFRHLTLKEQKAGGGGKGINELSLSVTEELHVINFETLFELHGLSVTLEASSLPVVIISNSSQQQNAWASVLWFNMLCSDPKNIAFLANSPVATWPQLADLLSWQFLSTTKRGLEDDQLNMIAQKLFGKQQSYDTCTISWARFSKEMVPGFNFTFWAWFDGILVLVKNYLENLWNDGCIMGFVGKGREKTLLKKKQMGTFLLRFSESIKDGGITFSWVEYSVDGTPNVRTVQPFTKGDLSQIPFSEIIRNFQILEAENVPVNPLKFLYPSVPKDEAFGKYYTVKNTAENPYIKYIKTKLVFVSKENTLEAKSPMSTLSDRDVTVPMNGLCTPHSEEAAASSDVLLHSDCLFSDMDDATDLLSPLCTVDLEQSLQEYMNDVNLILSEDQAAAPAPSDLACYSLPCSSSLF</sequence>
<dbReference type="FunFam" id="1.10.238.10:FF:000012">
    <property type="entry name" value="Signal transducer and activator of transcription"/>
    <property type="match status" value="1"/>
</dbReference>
<dbReference type="InterPro" id="IPR036860">
    <property type="entry name" value="SH2_dom_sf"/>
</dbReference>
<evidence type="ECO:0000256" key="6">
    <source>
        <dbReference type="ARBA" id="ARBA00022999"/>
    </source>
</evidence>
<evidence type="ECO:0000256" key="12">
    <source>
        <dbReference type="PROSITE-ProRule" id="PRU00191"/>
    </source>
</evidence>
<keyword evidence="8 13" id="KW-0238">DNA-binding</keyword>
<evidence type="ECO:0000256" key="4">
    <source>
        <dbReference type="ARBA" id="ARBA00022490"/>
    </source>
</evidence>
<dbReference type="InterPro" id="IPR012345">
    <property type="entry name" value="STAT_TF_DNA-bd_N"/>
</dbReference>
<comment type="caution">
    <text evidence="16">The sequence shown here is derived from an EMBL/GenBank/DDBJ whole genome shotgun (WGS) entry which is preliminary data.</text>
</comment>
<dbReference type="PROSITE" id="PS50001">
    <property type="entry name" value="SH2"/>
    <property type="match status" value="1"/>
</dbReference>
<evidence type="ECO:0000313" key="16">
    <source>
        <dbReference type="EMBL" id="KAI1891163.1"/>
    </source>
</evidence>
<feature type="domain" description="SH2" evidence="15">
    <location>
        <begin position="570"/>
        <end position="677"/>
    </location>
</feature>
<comment type="subcellular location">
    <subcellularLocation>
        <location evidence="2 13">Cytoplasm</location>
    </subcellularLocation>
    <subcellularLocation>
        <location evidence="1 13">Nucleus</location>
    </subcellularLocation>
</comment>
<dbReference type="SUPFAM" id="SSF48092">
    <property type="entry name" value="Transcription factor STAT-4 N-domain"/>
    <property type="match status" value="1"/>
</dbReference>
<evidence type="ECO:0000256" key="3">
    <source>
        <dbReference type="ARBA" id="ARBA00005586"/>
    </source>
</evidence>
<name>A0A8T3D0K0_9TELE</name>
<dbReference type="Pfam" id="PF01017">
    <property type="entry name" value="STAT_alpha"/>
    <property type="match status" value="1"/>
</dbReference>
<proteinExistence type="inferred from homology"/>
<evidence type="ECO:0000259" key="15">
    <source>
        <dbReference type="PROSITE" id="PS50001"/>
    </source>
</evidence>
<evidence type="ECO:0000256" key="13">
    <source>
        <dbReference type="RuleBase" id="RU046415"/>
    </source>
</evidence>
<keyword evidence="17" id="KW-1185">Reference proteome</keyword>
<dbReference type="OrthoDB" id="19300at2759"/>
<dbReference type="Gene3D" id="2.60.40.630">
    <property type="entry name" value="STAT transcription factor, DNA-binding domain"/>
    <property type="match status" value="1"/>
</dbReference>
<evidence type="ECO:0000256" key="9">
    <source>
        <dbReference type="ARBA" id="ARBA00023159"/>
    </source>
</evidence>
<accession>A0A8T3D0K0</accession>
<feature type="coiled-coil region" evidence="14">
    <location>
        <begin position="112"/>
        <end position="168"/>
    </location>
</feature>
<dbReference type="GO" id="GO:0019221">
    <property type="term" value="P:cytokine-mediated signaling pathway"/>
    <property type="evidence" value="ECO:0007669"/>
    <property type="project" value="UniProtKB-ARBA"/>
</dbReference>
<dbReference type="SUPFAM" id="SSF49417">
    <property type="entry name" value="p53-like transcription factors"/>
    <property type="match status" value="1"/>
</dbReference>
<dbReference type="Gene3D" id="1.10.532.10">
    <property type="entry name" value="STAT transcription factor, N-terminal domain"/>
    <property type="match status" value="1"/>
</dbReference>
<evidence type="ECO:0000256" key="7">
    <source>
        <dbReference type="ARBA" id="ARBA00023015"/>
    </source>
</evidence>
<evidence type="ECO:0000256" key="2">
    <source>
        <dbReference type="ARBA" id="ARBA00004496"/>
    </source>
</evidence>